<organism evidence="1 2">
    <name type="scientific">Stieleria bergensis</name>
    <dbReference type="NCBI Taxonomy" id="2528025"/>
    <lineage>
        <taxon>Bacteria</taxon>
        <taxon>Pseudomonadati</taxon>
        <taxon>Planctomycetota</taxon>
        <taxon>Planctomycetia</taxon>
        <taxon>Pirellulales</taxon>
        <taxon>Pirellulaceae</taxon>
        <taxon>Stieleria</taxon>
    </lineage>
</organism>
<proteinExistence type="predicted"/>
<accession>A0A517T2D6</accession>
<dbReference type="Proteomes" id="UP000315003">
    <property type="component" value="Chromosome"/>
</dbReference>
<dbReference type="EMBL" id="CP036272">
    <property type="protein sequence ID" value="QDT62540.1"/>
    <property type="molecule type" value="Genomic_DNA"/>
</dbReference>
<keyword evidence="2" id="KW-1185">Reference proteome</keyword>
<name>A0A517T2D6_9BACT</name>
<sequence>MGEISQMRLRQFNQAGVDAFSKFLTACRENPNERVPMELAESDQHTILISDEIFVEPREFSTRRDAADYFHRILSPLSPDAVRKDAGMWTWLSLFYFDQICPNPNGNRKVRNDYTYLFMPDQSRHFYRHLLFIAWQVKQIASEHNRLFLDSSLVTLDKLTTEVFKRLYLTRIPCVFELLDRLYWDRRTNRPAKGIVSPHKISAGDLMHRLPTRIRQLEKTYDLQSLNADQLLEILGNEFQQRAAESNPQMEFILE</sequence>
<dbReference type="AlphaFoldDB" id="A0A517T2D6"/>
<evidence type="ECO:0000313" key="1">
    <source>
        <dbReference type="EMBL" id="QDT62540.1"/>
    </source>
</evidence>
<protein>
    <submittedName>
        <fullName evidence="1">Uncharacterized protein</fullName>
    </submittedName>
</protein>
<reference evidence="1 2" key="1">
    <citation type="submission" date="2019-02" db="EMBL/GenBank/DDBJ databases">
        <title>Deep-cultivation of Planctomycetes and their phenomic and genomic characterization uncovers novel biology.</title>
        <authorList>
            <person name="Wiegand S."/>
            <person name="Jogler M."/>
            <person name="Boedeker C."/>
            <person name="Pinto D."/>
            <person name="Vollmers J."/>
            <person name="Rivas-Marin E."/>
            <person name="Kohn T."/>
            <person name="Peeters S.H."/>
            <person name="Heuer A."/>
            <person name="Rast P."/>
            <person name="Oberbeckmann S."/>
            <person name="Bunk B."/>
            <person name="Jeske O."/>
            <person name="Meyerdierks A."/>
            <person name="Storesund J.E."/>
            <person name="Kallscheuer N."/>
            <person name="Luecker S."/>
            <person name="Lage O.M."/>
            <person name="Pohl T."/>
            <person name="Merkel B.J."/>
            <person name="Hornburger P."/>
            <person name="Mueller R.-W."/>
            <person name="Bruemmer F."/>
            <person name="Labrenz M."/>
            <person name="Spormann A.M."/>
            <person name="Op den Camp H."/>
            <person name="Overmann J."/>
            <person name="Amann R."/>
            <person name="Jetten M.S.M."/>
            <person name="Mascher T."/>
            <person name="Medema M.H."/>
            <person name="Devos D.P."/>
            <person name="Kaster A.-K."/>
            <person name="Ovreas L."/>
            <person name="Rohde M."/>
            <person name="Galperin M.Y."/>
            <person name="Jogler C."/>
        </authorList>
    </citation>
    <scope>NUCLEOTIDE SEQUENCE [LARGE SCALE GENOMIC DNA]</scope>
    <source>
        <strain evidence="1 2">SV_7m_r</strain>
    </source>
</reference>
<evidence type="ECO:0000313" key="2">
    <source>
        <dbReference type="Proteomes" id="UP000315003"/>
    </source>
</evidence>
<gene>
    <name evidence="1" type="ORF">SV7mr_50880</name>
</gene>